<dbReference type="KEGG" id="bgt:106068105"/>
<dbReference type="InterPro" id="IPR028288">
    <property type="entry name" value="SCAR/WAVE_fam"/>
</dbReference>
<dbReference type="Gene3D" id="6.10.280.150">
    <property type="match status" value="1"/>
</dbReference>
<evidence type="ECO:0000313" key="3">
    <source>
        <dbReference type="Proteomes" id="UP000076420"/>
    </source>
</evidence>
<dbReference type="EnsemblMetazoa" id="BGLB008015-RB">
    <property type="protein sequence ID" value="BGLB008015-PB"/>
    <property type="gene ID" value="BGLB008015"/>
</dbReference>
<dbReference type="VEuPathDB" id="VectorBase:BGLAX_032077"/>
<comment type="similarity">
    <text evidence="1">Belongs to the SCAR/WAVE family.</text>
</comment>
<evidence type="ECO:0000256" key="1">
    <source>
        <dbReference type="ARBA" id="ARBA00006993"/>
    </source>
</evidence>
<evidence type="ECO:0008006" key="4">
    <source>
        <dbReference type="Google" id="ProtNLM"/>
    </source>
</evidence>
<dbReference type="GO" id="GO:0003779">
    <property type="term" value="F:actin binding"/>
    <property type="evidence" value="ECO:0007669"/>
    <property type="project" value="UniProtKB-KW"/>
</dbReference>
<proteinExistence type="inferred from homology"/>
<dbReference type="AlphaFoldDB" id="A0A2C9JTW1"/>
<dbReference type="OrthoDB" id="1060785at2759"/>
<dbReference type="VEuPathDB" id="VectorBase:BGLB008015"/>
<dbReference type="GO" id="GO:0034237">
    <property type="term" value="F:protein kinase A regulatory subunit binding"/>
    <property type="evidence" value="ECO:0007669"/>
    <property type="project" value="TreeGrafter"/>
</dbReference>
<dbReference type="GO" id="GO:0071933">
    <property type="term" value="F:Arp2/3 complex binding"/>
    <property type="evidence" value="ECO:0007669"/>
    <property type="project" value="TreeGrafter"/>
</dbReference>
<evidence type="ECO:0000313" key="2">
    <source>
        <dbReference type="EnsemblMetazoa" id="BGLB008015-PB"/>
    </source>
</evidence>
<dbReference type="GO" id="GO:2000601">
    <property type="term" value="P:positive regulation of Arp2/3 complex-mediated actin nucleation"/>
    <property type="evidence" value="ECO:0007669"/>
    <property type="project" value="TreeGrafter"/>
</dbReference>
<dbReference type="PANTHER" id="PTHR12902:SF1">
    <property type="entry name" value="WISKOTT-ALDRICH SYNDROME PROTEIN FAMILY MEMBER"/>
    <property type="match status" value="1"/>
</dbReference>
<protein>
    <recommendedName>
        <fullName evidence="4">Wiskott-Aldrich syndrome protein family member</fullName>
    </recommendedName>
</protein>
<dbReference type="Gene3D" id="1.20.5.340">
    <property type="match status" value="1"/>
</dbReference>
<reference evidence="2" key="1">
    <citation type="submission" date="2020-05" db="UniProtKB">
        <authorList>
            <consortium name="EnsemblMetazoa"/>
        </authorList>
    </citation>
    <scope>IDENTIFICATION</scope>
    <source>
        <strain evidence="2">BB02</strain>
    </source>
</reference>
<dbReference type="PANTHER" id="PTHR12902">
    <property type="entry name" value="WASP-1"/>
    <property type="match status" value="1"/>
</dbReference>
<dbReference type="GO" id="GO:0031209">
    <property type="term" value="C:SCAR complex"/>
    <property type="evidence" value="ECO:0007669"/>
    <property type="project" value="TreeGrafter"/>
</dbReference>
<gene>
    <name evidence="2" type="primary">106068105</name>
</gene>
<name>A0A2C9JTW1_BIOGL</name>
<accession>A0A2C9JTW1</accession>
<dbReference type="GO" id="GO:0030036">
    <property type="term" value="P:actin cytoskeleton organization"/>
    <property type="evidence" value="ECO:0007669"/>
    <property type="project" value="InterPro"/>
</dbReference>
<dbReference type="STRING" id="6526.A0A2C9JTW1"/>
<dbReference type="Proteomes" id="UP000076420">
    <property type="component" value="Unassembled WGS sequence"/>
</dbReference>
<sequence length="187" mass="21653">MPHIKRLIEPVLVSRQPVKPGVRDDLECITNSTLANIIRELSSLSRHAEDLFRELSKETSDVFNRGVNLQRRIEDVRDKVTQLNPNVDVLNLQDIHLQKPFKSSNKKEQGVLSKVTVPKAIVEWYERCDAPPALDKLDRFREDGKSSMKFYTDPSYFAELWAIEMGKQIQENKKLHDQKRKRGEVSA</sequence>
<organism evidence="2 3">
    <name type="scientific">Biomphalaria glabrata</name>
    <name type="common">Bloodfluke planorb</name>
    <name type="synonym">Freshwater snail</name>
    <dbReference type="NCBI Taxonomy" id="6526"/>
    <lineage>
        <taxon>Eukaryota</taxon>
        <taxon>Metazoa</taxon>
        <taxon>Spiralia</taxon>
        <taxon>Lophotrochozoa</taxon>
        <taxon>Mollusca</taxon>
        <taxon>Gastropoda</taxon>
        <taxon>Heterobranchia</taxon>
        <taxon>Euthyneura</taxon>
        <taxon>Panpulmonata</taxon>
        <taxon>Hygrophila</taxon>
        <taxon>Lymnaeoidea</taxon>
        <taxon>Planorbidae</taxon>
        <taxon>Biomphalaria</taxon>
    </lineage>
</organism>
<dbReference type="GO" id="GO:0005856">
    <property type="term" value="C:cytoskeleton"/>
    <property type="evidence" value="ECO:0007669"/>
    <property type="project" value="UniProtKB-SubCell"/>
</dbReference>